<accession>A0A0E9VBH4</accession>
<sequence>MNIFSTVIHRTKTTTYRTNLI</sequence>
<proteinExistence type="predicted"/>
<name>A0A0E9VBH4_ANGAN</name>
<dbReference type="AlphaFoldDB" id="A0A0E9VBH4"/>
<protein>
    <submittedName>
        <fullName evidence="1">Uncharacterized protein</fullName>
    </submittedName>
</protein>
<reference evidence="1" key="1">
    <citation type="submission" date="2014-11" db="EMBL/GenBank/DDBJ databases">
        <authorList>
            <person name="Amaro Gonzalez C."/>
        </authorList>
    </citation>
    <scope>NUCLEOTIDE SEQUENCE</scope>
</reference>
<reference evidence="1" key="2">
    <citation type="journal article" date="2015" name="Fish Shellfish Immunol.">
        <title>Early steps in the European eel (Anguilla anguilla)-Vibrio vulnificus interaction in the gills: Role of the RtxA13 toxin.</title>
        <authorList>
            <person name="Callol A."/>
            <person name="Pajuelo D."/>
            <person name="Ebbesson L."/>
            <person name="Teles M."/>
            <person name="MacKenzie S."/>
            <person name="Amaro C."/>
        </authorList>
    </citation>
    <scope>NUCLEOTIDE SEQUENCE</scope>
</reference>
<evidence type="ECO:0000313" key="1">
    <source>
        <dbReference type="EMBL" id="JAH74568.1"/>
    </source>
</evidence>
<dbReference type="EMBL" id="GBXM01034009">
    <property type="protein sequence ID" value="JAH74568.1"/>
    <property type="molecule type" value="Transcribed_RNA"/>
</dbReference>
<organism evidence="1">
    <name type="scientific">Anguilla anguilla</name>
    <name type="common">European freshwater eel</name>
    <name type="synonym">Muraena anguilla</name>
    <dbReference type="NCBI Taxonomy" id="7936"/>
    <lineage>
        <taxon>Eukaryota</taxon>
        <taxon>Metazoa</taxon>
        <taxon>Chordata</taxon>
        <taxon>Craniata</taxon>
        <taxon>Vertebrata</taxon>
        <taxon>Euteleostomi</taxon>
        <taxon>Actinopterygii</taxon>
        <taxon>Neopterygii</taxon>
        <taxon>Teleostei</taxon>
        <taxon>Anguilliformes</taxon>
        <taxon>Anguillidae</taxon>
        <taxon>Anguilla</taxon>
    </lineage>
</organism>